<evidence type="ECO:0000256" key="2">
    <source>
        <dbReference type="ARBA" id="ARBA00023002"/>
    </source>
</evidence>
<organism evidence="4 5">
    <name type="scientific">Roseibium aggregatum</name>
    <dbReference type="NCBI Taxonomy" id="187304"/>
    <lineage>
        <taxon>Bacteria</taxon>
        <taxon>Pseudomonadati</taxon>
        <taxon>Pseudomonadota</taxon>
        <taxon>Alphaproteobacteria</taxon>
        <taxon>Hyphomicrobiales</taxon>
        <taxon>Stappiaceae</taxon>
        <taxon>Roseibium</taxon>
    </lineage>
</organism>
<name>A0A0M6XZW5_9HYPH</name>
<dbReference type="Gene3D" id="3.40.718.10">
    <property type="entry name" value="Isopropylmalate Dehydrogenase"/>
    <property type="match status" value="1"/>
</dbReference>
<dbReference type="Pfam" id="PF04166">
    <property type="entry name" value="PdxA"/>
    <property type="match status" value="1"/>
</dbReference>
<reference evidence="5" key="1">
    <citation type="submission" date="2015-07" db="EMBL/GenBank/DDBJ databases">
        <authorList>
            <person name="Rodrigo-Torres Lidia"/>
            <person name="Arahal R.David."/>
        </authorList>
    </citation>
    <scope>NUCLEOTIDE SEQUENCE [LARGE SCALE GENOMIC DNA]</scope>
    <source>
        <strain evidence="5">CECT 4801</strain>
    </source>
</reference>
<accession>A0A0M6XZW5</accession>
<evidence type="ECO:0000313" key="5">
    <source>
        <dbReference type="Proteomes" id="UP000048926"/>
    </source>
</evidence>
<dbReference type="EMBL" id="CXST01000001">
    <property type="protein sequence ID" value="CTQ43013.1"/>
    <property type="molecule type" value="Genomic_DNA"/>
</dbReference>
<evidence type="ECO:0000256" key="3">
    <source>
        <dbReference type="ARBA" id="ARBA00023027"/>
    </source>
</evidence>
<keyword evidence="3" id="KW-0520">NAD</keyword>
<evidence type="ECO:0000313" key="4">
    <source>
        <dbReference type="EMBL" id="CTQ43013.1"/>
    </source>
</evidence>
<dbReference type="GO" id="GO:0046872">
    <property type="term" value="F:metal ion binding"/>
    <property type="evidence" value="ECO:0007669"/>
    <property type="project" value="UniProtKB-KW"/>
</dbReference>
<sequence length="340" mass="35956">MTTPKPRLVLTLGDPAGIGSELVARLLAEEEACQAADILILGDEAELKTGMEIAGVRFDYQVVSSAALPEQGSGVPAFLQVGKAPEGGWKRAEVSAEGGAHCLETLGMGVDMVRAGKADALVFAPLNKASLHSAGMSQSDELHWFADRLGHNGSVSELNVMDGLWTSRVTSHIALRDVADLITEDKIIEAARLIHSALKDAGFESPRIGVCGLNPHNGDNGNFGTEEIEIITPAVERAKALGLPVEGPYPSDTIFLKAVAKELDAIVTLYHDQGQIAIKLLGFWQGVTVQGGLPIPITTPAHGTAFDIRGKGTANVGPMRNAWNIACAMGTRRRTSRISN</sequence>
<evidence type="ECO:0000256" key="1">
    <source>
        <dbReference type="ARBA" id="ARBA00022723"/>
    </source>
</evidence>
<dbReference type="InterPro" id="IPR005255">
    <property type="entry name" value="PdxA_fam"/>
</dbReference>
<proteinExistence type="predicted"/>
<dbReference type="STRING" id="187304.B0E33_22955"/>
<dbReference type="Proteomes" id="UP000048926">
    <property type="component" value="Unassembled WGS sequence"/>
</dbReference>
<dbReference type="PANTHER" id="PTHR30004:SF3">
    <property type="entry name" value="4-HYDROXYTHREONINE-4-PHOSPHATE DEHYDROGENASE 2-RELATED"/>
    <property type="match status" value="1"/>
</dbReference>
<keyword evidence="2 4" id="KW-0560">Oxidoreductase</keyword>
<protein>
    <submittedName>
        <fullName evidence="4">4-hydroxythreonine-4-phosphate dehydrogenase 2</fullName>
        <ecNumber evidence="4">1.1.1.262</ecNumber>
    </submittedName>
</protein>
<dbReference type="AlphaFoldDB" id="A0A0M6XZW5"/>
<dbReference type="PANTHER" id="PTHR30004">
    <property type="entry name" value="4-HYDROXYTHREONINE-4-PHOSPHATE DEHYDROGENASE"/>
    <property type="match status" value="1"/>
</dbReference>
<gene>
    <name evidence="4" type="primary">pdxA2</name>
    <name evidence="4" type="ORF">LAL4801_01450</name>
</gene>
<keyword evidence="5" id="KW-1185">Reference proteome</keyword>
<dbReference type="GO" id="GO:0050570">
    <property type="term" value="F:4-hydroxythreonine-4-phosphate dehydrogenase activity"/>
    <property type="evidence" value="ECO:0007669"/>
    <property type="project" value="UniProtKB-EC"/>
</dbReference>
<dbReference type="GO" id="GO:0051287">
    <property type="term" value="F:NAD binding"/>
    <property type="evidence" value="ECO:0007669"/>
    <property type="project" value="InterPro"/>
</dbReference>
<dbReference type="EC" id="1.1.1.262" evidence="4"/>
<keyword evidence="1" id="KW-0479">Metal-binding</keyword>
<dbReference type="OrthoDB" id="9801783at2"/>
<dbReference type="RefSeq" id="WP_055655096.1">
    <property type="nucleotide sequence ID" value="NZ_CXST01000001.1"/>
</dbReference>
<dbReference type="SUPFAM" id="SSF53659">
    <property type="entry name" value="Isocitrate/Isopropylmalate dehydrogenase-like"/>
    <property type="match status" value="1"/>
</dbReference>